<feature type="transmembrane region" description="Helical" evidence="8">
    <location>
        <begin position="291"/>
        <end position="311"/>
    </location>
</feature>
<organism evidence="11 12">
    <name type="scientific">Novipirellula rosea</name>
    <dbReference type="NCBI Taxonomy" id="1031540"/>
    <lineage>
        <taxon>Bacteria</taxon>
        <taxon>Pseudomonadati</taxon>
        <taxon>Planctomycetota</taxon>
        <taxon>Planctomycetia</taxon>
        <taxon>Pirellulales</taxon>
        <taxon>Pirellulaceae</taxon>
        <taxon>Novipirellula</taxon>
    </lineage>
</organism>
<evidence type="ECO:0000256" key="3">
    <source>
        <dbReference type="ARBA" id="ARBA00022448"/>
    </source>
</evidence>
<keyword evidence="3 8" id="KW-0813">Transport</keyword>
<dbReference type="NCBIfam" id="TIGR00836">
    <property type="entry name" value="amt"/>
    <property type="match status" value="1"/>
</dbReference>
<evidence type="ECO:0000256" key="1">
    <source>
        <dbReference type="ARBA" id="ARBA00004141"/>
    </source>
</evidence>
<feature type="transmembrane region" description="Helical" evidence="8">
    <location>
        <begin position="190"/>
        <end position="209"/>
    </location>
</feature>
<dbReference type="Proteomes" id="UP001500840">
    <property type="component" value="Unassembled WGS sequence"/>
</dbReference>
<dbReference type="Pfam" id="PF00909">
    <property type="entry name" value="Ammonium_transp"/>
    <property type="match status" value="1"/>
</dbReference>
<dbReference type="InterPro" id="IPR024041">
    <property type="entry name" value="NH4_transpt_AmtB-like_dom"/>
</dbReference>
<evidence type="ECO:0000256" key="2">
    <source>
        <dbReference type="ARBA" id="ARBA00005887"/>
    </source>
</evidence>
<feature type="domain" description="Ammonium transporter AmtB-like" evidence="10">
    <location>
        <begin position="87"/>
        <end position="505"/>
    </location>
</feature>
<feature type="signal peptide" evidence="9">
    <location>
        <begin position="1"/>
        <end position="26"/>
    </location>
</feature>
<keyword evidence="6 8" id="KW-0472">Membrane</keyword>
<dbReference type="PANTHER" id="PTHR43029:SF10">
    <property type="entry name" value="AMMONIUM TRANSPORTER MEP2"/>
    <property type="match status" value="1"/>
</dbReference>
<feature type="transmembrane region" description="Helical" evidence="8">
    <location>
        <begin position="216"/>
        <end position="237"/>
    </location>
</feature>
<reference evidence="12" key="1">
    <citation type="journal article" date="2019" name="Int. J. Syst. Evol. Microbiol.">
        <title>The Global Catalogue of Microorganisms (GCM) 10K type strain sequencing project: providing services to taxonomists for standard genome sequencing and annotation.</title>
        <authorList>
            <consortium name="The Broad Institute Genomics Platform"/>
            <consortium name="The Broad Institute Genome Sequencing Center for Infectious Disease"/>
            <person name="Wu L."/>
            <person name="Ma J."/>
        </authorList>
    </citation>
    <scope>NUCLEOTIDE SEQUENCE [LARGE SCALE GENOMIC DNA]</scope>
    <source>
        <strain evidence="12">JCM 17759</strain>
    </source>
</reference>
<feature type="transmembrane region" description="Helical" evidence="8">
    <location>
        <begin position="354"/>
        <end position="372"/>
    </location>
</feature>
<accession>A0ABP8M6K4</accession>
<name>A0ABP8M6K4_9BACT</name>
<feature type="transmembrane region" description="Helical" evidence="8">
    <location>
        <begin position="87"/>
        <end position="108"/>
    </location>
</feature>
<feature type="transmembrane region" description="Helical" evidence="8">
    <location>
        <begin position="257"/>
        <end position="279"/>
    </location>
</feature>
<evidence type="ECO:0000259" key="10">
    <source>
        <dbReference type="Pfam" id="PF00909"/>
    </source>
</evidence>
<dbReference type="SUPFAM" id="SSF111352">
    <property type="entry name" value="Ammonium transporter"/>
    <property type="match status" value="1"/>
</dbReference>
<evidence type="ECO:0000256" key="5">
    <source>
        <dbReference type="ARBA" id="ARBA00022989"/>
    </source>
</evidence>
<feature type="transmembrane region" description="Helical" evidence="8">
    <location>
        <begin position="407"/>
        <end position="432"/>
    </location>
</feature>
<evidence type="ECO:0000313" key="11">
    <source>
        <dbReference type="EMBL" id="GAA4443922.1"/>
    </source>
</evidence>
<evidence type="ECO:0000256" key="6">
    <source>
        <dbReference type="ARBA" id="ARBA00023136"/>
    </source>
</evidence>
<protein>
    <recommendedName>
        <fullName evidence="8">Ammonium transporter</fullName>
    </recommendedName>
</protein>
<comment type="caution">
    <text evidence="11">The sequence shown here is derived from an EMBL/GenBank/DDBJ whole genome shotgun (WGS) entry which is preliminary data.</text>
</comment>
<dbReference type="RefSeq" id="WP_345318505.1">
    <property type="nucleotide sequence ID" value="NZ_BAABGA010000006.1"/>
</dbReference>
<keyword evidence="9" id="KW-0732">Signal</keyword>
<sequence>MKQTLLIGGFLALLSFAAQPSSIAVAQDDEAAVAAVVVAEEVVSESSETLSGSEPVAQDVRTADAASATTAELEEKIAAAALAGHNAWMLTSCALVLFMTAPGLAMFYGGLVRRKNVLSVLMQCIFLMGMMTVLWAVVGYSLSFGGSGAWVGNFDYLFMNGVQRYWSDAAGAPVTPMYSDDIQIPMLTHMLFQGMFFIITPALICGAFAERMKFSAMAVFSVLWGLLIYCPLCHWVWDGGILAYGSEHAFAGGALDFAGGTVVHISSGISALVAAILIGPRMGYLREPIQPHNLTFTALGAAMLWVGWFGFNAGSELLSDDLTSSAFAVTHFSAAAGALAWVLTEWCILKKPTVLGASSGAVAGLVCITPAAGFVQPMPALLMGALAGIVCYFACSKLKHALRYDDALDAFGVHGVGGTLGAVLTGVFATRACWNIAGESKLGLIESGDPSLLIGQIVAILVTYAFAGIGSLILLKLIDAVIGLRVHAESEQRGLDITDHGEEGYTFA</sequence>
<feature type="chain" id="PRO_5046965820" description="Ammonium transporter" evidence="9">
    <location>
        <begin position="27"/>
        <end position="508"/>
    </location>
</feature>
<feature type="transmembrane region" description="Helical" evidence="8">
    <location>
        <begin position="323"/>
        <end position="342"/>
    </location>
</feature>
<evidence type="ECO:0000313" key="12">
    <source>
        <dbReference type="Proteomes" id="UP001500840"/>
    </source>
</evidence>
<keyword evidence="12" id="KW-1185">Reference proteome</keyword>
<comment type="similarity">
    <text evidence="2 8">Belongs to the ammonia transporter channel (TC 1.A.11.2) family.</text>
</comment>
<evidence type="ECO:0000256" key="8">
    <source>
        <dbReference type="RuleBase" id="RU362002"/>
    </source>
</evidence>
<dbReference type="InterPro" id="IPR018047">
    <property type="entry name" value="Ammonium_transpt_CS"/>
</dbReference>
<feature type="transmembrane region" description="Helical" evidence="8">
    <location>
        <begin position="120"/>
        <end position="142"/>
    </location>
</feature>
<keyword evidence="7 8" id="KW-0924">Ammonia transport</keyword>
<feature type="transmembrane region" description="Helical" evidence="8">
    <location>
        <begin position="378"/>
        <end position="395"/>
    </location>
</feature>
<gene>
    <name evidence="11" type="ORF">GCM10023156_01600</name>
</gene>
<feature type="transmembrane region" description="Helical" evidence="8">
    <location>
        <begin position="452"/>
        <end position="475"/>
    </location>
</feature>
<dbReference type="Gene3D" id="1.10.3430.10">
    <property type="entry name" value="Ammonium transporter AmtB like domains"/>
    <property type="match status" value="1"/>
</dbReference>
<dbReference type="InterPro" id="IPR029020">
    <property type="entry name" value="Ammonium/urea_transptr"/>
</dbReference>
<evidence type="ECO:0000256" key="9">
    <source>
        <dbReference type="SAM" id="SignalP"/>
    </source>
</evidence>
<keyword evidence="5 8" id="KW-1133">Transmembrane helix</keyword>
<dbReference type="EMBL" id="BAABGA010000006">
    <property type="protein sequence ID" value="GAA4443922.1"/>
    <property type="molecule type" value="Genomic_DNA"/>
</dbReference>
<dbReference type="PROSITE" id="PS01219">
    <property type="entry name" value="AMMONIUM_TRANSP"/>
    <property type="match status" value="1"/>
</dbReference>
<proteinExistence type="inferred from homology"/>
<dbReference type="InterPro" id="IPR001905">
    <property type="entry name" value="Ammonium_transpt"/>
</dbReference>
<evidence type="ECO:0000256" key="7">
    <source>
        <dbReference type="ARBA" id="ARBA00023177"/>
    </source>
</evidence>
<dbReference type="PANTHER" id="PTHR43029">
    <property type="entry name" value="AMMONIUM TRANSPORTER MEP2"/>
    <property type="match status" value="1"/>
</dbReference>
<keyword evidence="4 8" id="KW-0812">Transmembrane</keyword>
<comment type="subcellular location">
    <subcellularLocation>
        <location evidence="8">Cell membrane</location>
        <topology evidence="8">Multi-pass membrane protein</topology>
    </subcellularLocation>
    <subcellularLocation>
        <location evidence="1">Membrane</location>
        <topology evidence="1">Multi-pass membrane protein</topology>
    </subcellularLocation>
</comment>
<evidence type="ECO:0000256" key="4">
    <source>
        <dbReference type="ARBA" id="ARBA00022692"/>
    </source>
</evidence>